<reference evidence="4 5" key="1">
    <citation type="journal article" date="2014" name="BMC Genomics">
        <title>Genome sequencing of four Aureobasidium pullulans varieties: biotechnological potential, stress tolerance, and description of new species.</title>
        <authorList>
            <person name="Gostin Ar C."/>
            <person name="Ohm R.A."/>
            <person name="Kogej T."/>
            <person name="Sonjak S."/>
            <person name="Turk M."/>
            <person name="Zajc J."/>
            <person name="Zalar P."/>
            <person name="Grube M."/>
            <person name="Sun H."/>
            <person name="Han J."/>
            <person name="Sharma A."/>
            <person name="Chiniquy J."/>
            <person name="Ngan C.Y."/>
            <person name="Lipzen A."/>
            <person name="Barry K."/>
            <person name="Grigoriev I.V."/>
            <person name="Gunde-Cimerman N."/>
        </authorList>
    </citation>
    <scope>NUCLEOTIDE SEQUENCE [LARGE SCALE GENOMIC DNA]</scope>
    <source>
        <strain evidence="4 5">EXF-2481</strain>
    </source>
</reference>
<organism evidence="4 5">
    <name type="scientific">Aureobasidium subglaciale (strain EXF-2481)</name>
    <name type="common">Aureobasidium pullulans var. subglaciale</name>
    <dbReference type="NCBI Taxonomy" id="1043005"/>
    <lineage>
        <taxon>Eukaryota</taxon>
        <taxon>Fungi</taxon>
        <taxon>Dikarya</taxon>
        <taxon>Ascomycota</taxon>
        <taxon>Pezizomycotina</taxon>
        <taxon>Dothideomycetes</taxon>
        <taxon>Dothideomycetidae</taxon>
        <taxon>Dothideales</taxon>
        <taxon>Saccotheciaceae</taxon>
        <taxon>Aureobasidium</taxon>
    </lineage>
</organism>
<comment type="similarity">
    <text evidence="1">Belongs to the TSR2 family.</text>
</comment>
<dbReference type="OrthoDB" id="263560at2759"/>
<gene>
    <name evidence="4" type="ORF">AUEXF2481DRAFT_25572</name>
</gene>
<dbReference type="EMBL" id="KL584750">
    <property type="protein sequence ID" value="KEQ99687.1"/>
    <property type="molecule type" value="Genomic_DNA"/>
</dbReference>
<proteinExistence type="inferred from homology"/>
<name>A0A074YZY2_AURSE</name>
<sequence>MADQDAETIQTNFDLGIWYALGLWPALTIAVTSNWGGPESSDKRDWFAGALSDLFTDRADTDQFDVEAVLLQVMQDEFDLNVEDESEIPVAEEIMKLRKETLDGNFAGIEAIKRRFEERGGRVPQNLQVVEHKQDDDESSDEESDDDDNDVEMGDAAPALVSAPRERQEPEVDDDGFTKVVSKKKR</sequence>
<evidence type="ECO:0000256" key="2">
    <source>
        <dbReference type="ARBA" id="ARBA00022552"/>
    </source>
</evidence>
<evidence type="ECO:0000313" key="4">
    <source>
        <dbReference type="EMBL" id="KEQ99687.1"/>
    </source>
</evidence>
<dbReference type="GeneID" id="25363028"/>
<dbReference type="InterPro" id="IPR019398">
    <property type="entry name" value="Pre-rRNA_process_TSR2"/>
</dbReference>
<dbReference type="OMA" id="QSNWGGP"/>
<dbReference type="Proteomes" id="UP000030641">
    <property type="component" value="Unassembled WGS sequence"/>
</dbReference>
<evidence type="ECO:0000313" key="5">
    <source>
        <dbReference type="Proteomes" id="UP000030641"/>
    </source>
</evidence>
<evidence type="ECO:0008006" key="6">
    <source>
        <dbReference type="Google" id="ProtNLM"/>
    </source>
</evidence>
<feature type="region of interest" description="Disordered" evidence="3">
    <location>
        <begin position="123"/>
        <end position="186"/>
    </location>
</feature>
<dbReference type="HOGENOM" id="CLU_074896_0_2_1"/>
<dbReference type="Pfam" id="PF10273">
    <property type="entry name" value="WGG"/>
    <property type="match status" value="1"/>
</dbReference>
<dbReference type="STRING" id="1043005.A0A074YZY2"/>
<dbReference type="AlphaFoldDB" id="A0A074YZY2"/>
<keyword evidence="5" id="KW-1185">Reference proteome</keyword>
<keyword evidence="2" id="KW-0698">rRNA processing</keyword>
<evidence type="ECO:0000256" key="3">
    <source>
        <dbReference type="SAM" id="MobiDB-lite"/>
    </source>
</evidence>
<accession>A0A074YZY2</accession>
<dbReference type="FunCoup" id="A0A074YZY2">
    <property type="interactions" value="166"/>
</dbReference>
<dbReference type="RefSeq" id="XP_013348029.1">
    <property type="nucleotide sequence ID" value="XM_013492575.1"/>
</dbReference>
<protein>
    <recommendedName>
        <fullName evidence="6">Pre-rRNA-processing protein TSR2</fullName>
    </recommendedName>
</protein>
<feature type="compositionally biased region" description="Acidic residues" evidence="3">
    <location>
        <begin position="136"/>
        <end position="153"/>
    </location>
</feature>
<dbReference type="PANTHER" id="PTHR21250">
    <property type="entry name" value="PRE-RRNA-PROCESSING PROTEIN TSR2 HOMOLOG"/>
    <property type="match status" value="1"/>
</dbReference>
<evidence type="ECO:0000256" key="1">
    <source>
        <dbReference type="ARBA" id="ARBA00006524"/>
    </source>
</evidence>
<dbReference type="GO" id="GO:0006364">
    <property type="term" value="P:rRNA processing"/>
    <property type="evidence" value="ECO:0007669"/>
    <property type="project" value="UniProtKB-KW"/>
</dbReference>
<dbReference type="InParanoid" id="A0A074YZY2"/>